<dbReference type="EMBL" id="JAIXMP010000010">
    <property type="protein sequence ID" value="KAI9266867.1"/>
    <property type="molecule type" value="Genomic_DNA"/>
</dbReference>
<comment type="caution">
    <text evidence="1">The sequence shown here is derived from an EMBL/GenBank/DDBJ whole genome shotgun (WGS) entry which is preliminary data.</text>
</comment>
<dbReference type="AlphaFoldDB" id="A0AAD5KCH4"/>
<dbReference type="Proteomes" id="UP001209540">
    <property type="component" value="Unassembled WGS sequence"/>
</dbReference>
<sequence length="229" mass="26396">MHMVKFIINSTILMMIDYFLKNIWLRERYDNQVPGMVLFDLIYRLNVSEIEALSILLLIYQSWILAELGKQRKTTKFCIRIITTVSYQLGIKRKQGLISMFFKQKVRKKLYCIENSKIKFMRSGENACCPYNNRDCSNTDDKSYPVKFQVSFFNTGEGNVLYNISGLAGGYVIVSGTASKPKFAVFTADHQSIPSAITKLTMSCYKTRVVYKNKLHTEFSNTNFPCLSV</sequence>
<keyword evidence="2" id="KW-1185">Reference proteome</keyword>
<gene>
    <name evidence="1" type="ORF">BDA99DRAFT_536271</name>
</gene>
<name>A0AAD5KCH4_9FUNG</name>
<protein>
    <submittedName>
        <fullName evidence="1">Uncharacterized protein</fullName>
    </submittedName>
</protein>
<reference evidence="1" key="1">
    <citation type="journal article" date="2022" name="IScience">
        <title>Evolution of zygomycete secretomes and the origins of terrestrial fungal ecologies.</title>
        <authorList>
            <person name="Chang Y."/>
            <person name="Wang Y."/>
            <person name="Mondo S."/>
            <person name="Ahrendt S."/>
            <person name="Andreopoulos W."/>
            <person name="Barry K."/>
            <person name="Beard J."/>
            <person name="Benny G.L."/>
            <person name="Blankenship S."/>
            <person name="Bonito G."/>
            <person name="Cuomo C."/>
            <person name="Desiro A."/>
            <person name="Gervers K.A."/>
            <person name="Hundley H."/>
            <person name="Kuo A."/>
            <person name="LaButti K."/>
            <person name="Lang B.F."/>
            <person name="Lipzen A."/>
            <person name="O'Donnell K."/>
            <person name="Pangilinan J."/>
            <person name="Reynolds N."/>
            <person name="Sandor L."/>
            <person name="Smith M.E."/>
            <person name="Tsang A."/>
            <person name="Grigoriev I.V."/>
            <person name="Stajich J.E."/>
            <person name="Spatafora J.W."/>
        </authorList>
    </citation>
    <scope>NUCLEOTIDE SEQUENCE</scope>
    <source>
        <strain evidence="1">RSA 2281</strain>
    </source>
</reference>
<organism evidence="1 2">
    <name type="scientific">Phascolomyces articulosus</name>
    <dbReference type="NCBI Taxonomy" id="60185"/>
    <lineage>
        <taxon>Eukaryota</taxon>
        <taxon>Fungi</taxon>
        <taxon>Fungi incertae sedis</taxon>
        <taxon>Mucoromycota</taxon>
        <taxon>Mucoromycotina</taxon>
        <taxon>Mucoromycetes</taxon>
        <taxon>Mucorales</taxon>
        <taxon>Lichtheimiaceae</taxon>
        <taxon>Phascolomyces</taxon>
    </lineage>
</organism>
<proteinExistence type="predicted"/>
<reference evidence="1" key="2">
    <citation type="submission" date="2023-02" db="EMBL/GenBank/DDBJ databases">
        <authorList>
            <consortium name="DOE Joint Genome Institute"/>
            <person name="Mondo S.J."/>
            <person name="Chang Y."/>
            <person name="Wang Y."/>
            <person name="Ahrendt S."/>
            <person name="Andreopoulos W."/>
            <person name="Barry K."/>
            <person name="Beard J."/>
            <person name="Benny G.L."/>
            <person name="Blankenship S."/>
            <person name="Bonito G."/>
            <person name="Cuomo C."/>
            <person name="Desiro A."/>
            <person name="Gervers K.A."/>
            <person name="Hundley H."/>
            <person name="Kuo A."/>
            <person name="LaButti K."/>
            <person name="Lang B.F."/>
            <person name="Lipzen A."/>
            <person name="O'Donnell K."/>
            <person name="Pangilinan J."/>
            <person name="Reynolds N."/>
            <person name="Sandor L."/>
            <person name="Smith M.W."/>
            <person name="Tsang A."/>
            <person name="Grigoriev I.V."/>
            <person name="Stajich J.E."/>
            <person name="Spatafora J.W."/>
        </authorList>
    </citation>
    <scope>NUCLEOTIDE SEQUENCE</scope>
    <source>
        <strain evidence="1">RSA 2281</strain>
    </source>
</reference>
<evidence type="ECO:0000313" key="2">
    <source>
        <dbReference type="Proteomes" id="UP001209540"/>
    </source>
</evidence>
<evidence type="ECO:0000313" key="1">
    <source>
        <dbReference type="EMBL" id="KAI9266867.1"/>
    </source>
</evidence>
<accession>A0AAD5KCH4</accession>